<comment type="subunit">
    <text evidence="3">Homotetramer.</text>
</comment>
<dbReference type="GO" id="GO:0002098">
    <property type="term" value="P:tRNA wobble uridine modification"/>
    <property type="evidence" value="ECO:0007669"/>
    <property type="project" value="InterPro"/>
</dbReference>
<gene>
    <name evidence="3" type="primary">cmoB</name>
    <name evidence="5" type="ORF">Mag101_09270</name>
</gene>
<feature type="region of interest" description="Disordered" evidence="4">
    <location>
        <begin position="303"/>
        <end position="325"/>
    </location>
</feature>
<keyword evidence="2 3" id="KW-0819">tRNA processing</keyword>
<dbReference type="OrthoDB" id="9773188at2"/>
<dbReference type="GO" id="GO:0016765">
    <property type="term" value="F:transferase activity, transferring alkyl or aryl (other than methyl) groups"/>
    <property type="evidence" value="ECO:0007669"/>
    <property type="project" value="UniProtKB-UniRule"/>
</dbReference>
<dbReference type="InterPro" id="IPR010017">
    <property type="entry name" value="CmoB"/>
</dbReference>
<name>A0A1Q2M574_9GAMM</name>
<feature type="binding site" evidence="3">
    <location>
        <begin position="153"/>
        <end position="155"/>
    </location>
    <ligand>
        <name>carboxy-S-adenosyl-L-methionine</name>
        <dbReference type="ChEBI" id="CHEBI:134278"/>
    </ligand>
</feature>
<feature type="compositionally biased region" description="Low complexity" evidence="4">
    <location>
        <begin position="313"/>
        <end position="325"/>
    </location>
</feature>
<evidence type="ECO:0000256" key="2">
    <source>
        <dbReference type="ARBA" id="ARBA00022694"/>
    </source>
</evidence>
<protein>
    <recommendedName>
        <fullName evidence="3">tRNA U34 carboxymethyltransferase</fullName>
        <ecNumber evidence="3">2.5.1.-</ecNumber>
    </recommendedName>
</protein>
<feature type="binding site" evidence="3">
    <location>
        <position position="131"/>
    </location>
    <ligand>
        <name>carboxy-S-adenosyl-L-methionine</name>
        <dbReference type="ChEBI" id="CHEBI:134278"/>
    </ligand>
</feature>
<dbReference type="NCBIfam" id="TIGR00452">
    <property type="entry name" value="tRNA 5-methoxyuridine(34)/uridine 5-oxyacetic acid(34) synthase CmoB"/>
    <property type="match status" value="1"/>
</dbReference>
<feature type="binding site" evidence="3">
    <location>
        <position position="198"/>
    </location>
    <ligand>
        <name>carboxy-S-adenosyl-L-methionine</name>
        <dbReference type="ChEBI" id="CHEBI:134278"/>
    </ligand>
</feature>
<dbReference type="GO" id="GO:0008168">
    <property type="term" value="F:methyltransferase activity"/>
    <property type="evidence" value="ECO:0007669"/>
    <property type="project" value="TreeGrafter"/>
</dbReference>
<feature type="binding site" evidence="3">
    <location>
        <position position="106"/>
    </location>
    <ligand>
        <name>carboxy-S-adenosyl-L-methionine</name>
        <dbReference type="ChEBI" id="CHEBI:134278"/>
    </ligand>
</feature>
<comment type="catalytic activity">
    <reaction evidence="3">
        <text>carboxy-S-adenosyl-L-methionine + 5-hydroxyuridine(34) in tRNA = 5-carboxymethoxyuridine(34) in tRNA + S-adenosyl-L-homocysteine + H(+)</text>
        <dbReference type="Rhea" id="RHEA:52848"/>
        <dbReference type="Rhea" id="RHEA-COMP:13381"/>
        <dbReference type="Rhea" id="RHEA-COMP:13383"/>
        <dbReference type="ChEBI" id="CHEBI:15378"/>
        <dbReference type="ChEBI" id="CHEBI:57856"/>
        <dbReference type="ChEBI" id="CHEBI:134278"/>
        <dbReference type="ChEBI" id="CHEBI:136877"/>
        <dbReference type="ChEBI" id="CHEBI:136879"/>
    </reaction>
</comment>
<dbReference type="HAMAP" id="MF_01590">
    <property type="entry name" value="tRNA_carboxymethyltr_CmoB"/>
    <property type="match status" value="1"/>
</dbReference>
<dbReference type="AlphaFoldDB" id="A0A1Q2M574"/>
<evidence type="ECO:0000256" key="1">
    <source>
        <dbReference type="ARBA" id="ARBA00022679"/>
    </source>
</evidence>
<feature type="binding site" evidence="3">
    <location>
        <position position="317"/>
    </location>
    <ligand>
        <name>carboxy-S-adenosyl-L-methionine</name>
        <dbReference type="ChEBI" id="CHEBI:134278"/>
    </ligand>
</feature>
<dbReference type="NCBIfam" id="NF011650">
    <property type="entry name" value="PRK15068.1"/>
    <property type="match status" value="1"/>
</dbReference>
<accession>A0A1Q2M574</accession>
<dbReference type="InterPro" id="IPR027555">
    <property type="entry name" value="Mo5U34_MeTrfas-like"/>
</dbReference>
<sequence>MIDYTQLYAGIQHTPALRSWLTTLPQQVADGLNPSRWGDMADWREALENLPDINASTYSLKDEVRIGAASDATAEQLATLEAELRKLHPWRKGPWTLFDIFIDTEWRSDWKWDRVAPHLHDLKDRLVLDVGCGSGYHCWRQFGAGARRVIGIDPSAKFVAQFYALKKYLGLEKPVDVLPLGIEALPPALRAFDTTLSMGVLYHRRSPLDHLRELRDTLRPGGQLLLETLVIEGGAGECLVPEGRYAKMRNVWFFPTTATLESWLRKSGFTDVKTVDVDQTSTDEQRSTDWMRFESLTDFLDPNDPSKTIEGHPAPLRATLTATAT</sequence>
<dbReference type="Proteomes" id="UP000188219">
    <property type="component" value="Chromosome"/>
</dbReference>
<dbReference type="RefSeq" id="WP_077403856.1">
    <property type="nucleotide sequence ID" value="NZ_CP019650.1"/>
</dbReference>
<keyword evidence="1 3" id="KW-0808">Transferase</keyword>
<reference evidence="5" key="1">
    <citation type="submission" date="2017-02" db="EMBL/GenBank/DDBJ databases">
        <title>Genome of Microbulbifer agarilyticus GP101.</title>
        <authorList>
            <person name="Jung J."/>
            <person name="Bae S.S."/>
            <person name="Baek K."/>
        </authorList>
    </citation>
    <scope>NUCLEOTIDE SEQUENCE [LARGE SCALE GENOMIC DNA]</scope>
    <source>
        <strain evidence="5">GP101</strain>
    </source>
</reference>
<keyword evidence="6" id="KW-1185">Reference proteome</keyword>
<dbReference type="EC" id="2.5.1.-" evidence="3"/>
<feature type="binding site" evidence="3">
    <location>
        <position position="202"/>
    </location>
    <ligand>
        <name>carboxy-S-adenosyl-L-methionine</name>
        <dbReference type="ChEBI" id="CHEBI:134278"/>
    </ligand>
</feature>
<dbReference type="KEGG" id="maga:Mag101_09270"/>
<evidence type="ECO:0000256" key="3">
    <source>
        <dbReference type="HAMAP-Rule" id="MF_01590"/>
    </source>
</evidence>
<dbReference type="EMBL" id="CP019650">
    <property type="protein sequence ID" value="AQQ67809.1"/>
    <property type="molecule type" value="Genomic_DNA"/>
</dbReference>
<dbReference type="eggNOG" id="COG0500">
    <property type="taxonomic scope" value="Bacteria"/>
</dbReference>
<dbReference type="CDD" id="cd02440">
    <property type="entry name" value="AdoMet_MTases"/>
    <property type="match status" value="1"/>
</dbReference>
<evidence type="ECO:0000256" key="4">
    <source>
        <dbReference type="SAM" id="MobiDB-lite"/>
    </source>
</evidence>
<comment type="similarity">
    <text evidence="3">Belongs to the class I-like SAM-binding methyltransferase superfamily. CmoB family.</text>
</comment>
<dbReference type="PANTHER" id="PTHR43464">
    <property type="entry name" value="METHYLTRANSFERASE"/>
    <property type="match status" value="1"/>
</dbReference>
<dbReference type="STRING" id="260552.Mag101_09270"/>
<comment type="function">
    <text evidence="3">Catalyzes carboxymethyl transfer from carboxy-S-adenosyl-L-methionine (Cx-SAM) to 5-hydroxyuridine (ho5U) to form 5-carboxymethoxyuridine (cmo5U) at position 34 in tRNAs.</text>
</comment>
<organism evidence="5 6">
    <name type="scientific">Microbulbifer agarilyticus</name>
    <dbReference type="NCBI Taxonomy" id="260552"/>
    <lineage>
        <taxon>Bacteria</taxon>
        <taxon>Pseudomonadati</taxon>
        <taxon>Pseudomonadota</taxon>
        <taxon>Gammaproteobacteria</taxon>
        <taxon>Cellvibrionales</taxon>
        <taxon>Microbulbiferaceae</taxon>
        <taxon>Microbulbifer</taxon>
    </lineage>
</organism>
<dbReference type="SUPFAM" id="SSF53335">
    <property type="entry name" value="S-adenosyl-L-methionine-dependent methyltransferases"/>
    <property type="match status" value="1"/>
</dbReference>
<evidence type="ECO:0000313" key="6">
    <source>
        <dbReference type="Proteomes" id="UP000188219"/>
    </source>
</evidence>
<dbReference type="InterPro" id="IPR029063">
    <property type="entry name" value="SAM-dependent_MTases_sf"/>
</dbReference>
<dbReference type="PANTHER" id="PTHR43464:SF95">
    <property type="entry name" value="TRNA U34 CARBOXYMETHYLTRANSFERASE"/>
    <property type="match status" value="1"/>
</dbReference>
<proteinExistence type="inferred from homology"/>
<feature type="binding site" evidence="3">
    <location>
        <begin position="182"/>
        <end position="183"/>
    </location>
    <ligand>
        <name>carboxy-S-adenosyl-L-methionine</name>
        <dbReference type="ChEBI" id="CHEBI:134278"/>
    </ligand>
</feature>
<feature type="binding site" evidence="3">
    <location>
        <position position="111"/>
    </location>
    <ligand>
        <name>carboxy-S-adenosyl-L-methionine</name>
        <dbReference type="ChEBI" id="CHEBI:134278"/>
    </ligand>
</feature>
<feature type="binding site" evidence="3">
    <location>
        <position position="92"/>
    </location>
    <ligand>
        <name>carboxy-S-adenosyl-L-methionine</name>
        <dbReference type="ChEBI" id="CHEBI:134278"/>
    </ligand>
</feature>
<dbReference type="Pfam" id="PF08003">
    <property type="entry name" value="Methyltransf_9"/>
    <property type="match status" value="1"/>
</dbReference>
<dbReference type="Gene3D" id="3.40.50.150">
    <property type="entry name" value="Vaccinia Virus protein VP39"/>
    <property type="match status" value="1"/>
</dbReference>
<evidence type="ECO:0000313" key="5">
    <source>
        <dbReference type="EMBL" id="AQQ67809.1"/>
    </source>
</evidence>